<protein>
    <recommendedName>
        <fullName evidence="3">CBF1-interacting co-repressor CIR N-terminal domain-containing protein</fullName>
    </recommendedName>
</protein>
<dbReference type="InterPro" id="IPR019339">
    <property type="entry name" value="CIR_N_dom"/>
</dbReference>
<evidence type="ECO:0000256" key="1">
    <source>
        <dbReference type="SAM" id="MobiDB-lite"/>
    </source>
</evidence>
<feature type="region of interest" description="Disordered" evidence="1">
    <location>
        <begin position="194"/>
        <end position="266"/>
    </location>
</feature>
<dbReference type="Proteomes" id="UP000243459">
    <property type="component" value="Chromosome 10"/>
</dbReference>
<feature type="domain" description="CBF1-interacting co-repressor CIR N-terminal" evidence="3">
    <location>
        <begin position="45"/>
        <end position="81"/>
    </location>
</feature>
<dbReference type="Gramene" id="ONK55713">
    <property type="protein sequence ID" value="ONK55713"/>
    <property type="gene ID" value="A4U43_C10F240"/>
</dbReference>
<keyword evidence="2" id="KW-0472">Membrane</keyword>
<gene>
    <name evidence="4" type="ORF">A4U43_C10F240</name>
</gene>
<dbReference type="OMA" id="WYEELPK"/>
<feature type="region of interest" description="Disordered" evidence="1">
    <location>
        <begin position="87"/>
        <end position="167"/>
    </location>
</feature>
<dbReference type="AlphaFoldDB" id="A0A5P1E183"/>
<name>A0A5P1E183_ASPOF</name>
<dbReference type="PANTHER" id="PTHR31861">
    <property type="entry name" value="OS10G0507500 PROTEIN"/>
    <property type="match status" value="1"/>
</dbReference>
<feature type="transmembrane region" description="Helical" evidence="2">
    <location>
        <begin position="6"/>
        <end position="23"/>
    </location>
</feature>
<sequence length="266" mass="30106">MEPSLPLSLSIFIILFVGLIGSGKRERPELAMGGHGGLNILPQKRWNVYNFDNREKVRKDEEAAAGEEQIKREESRRREFEFRLQTLRRARNPQNPNNPDPEPSSSDHITNPNPSSSDHINLFENLSDFSSLGSGGKNEEKGKFGSSDGGGDEKRRKRNEKPAKAAAAVVITAEDEKYRLGYGLTGKGVKKPWYLTTRDEGFDGGSGGGDERERVSKREKKSSGGKKSIEELREERMRREKKEKERERALLRNSNEGEKGFSRRRM</sequence>
<dbReference type="PANTHER" id="PTHR31861:SF15">
    <property type="entry name" value="DUF577 DOMAIN-CONTAINING PROTEIN"/>
    <property type="match status" value="1"/>
</dbReference>
<feature type="compositionally biased region" description="Basic and acidic residues" evidence="1">
    <location>
        <begin position="227"/>
        <end position="266"/>
    </location>
</feature>
<evidence type="ECO:0000256" key="2">
    <source>
        <dbReference type="SAM" id="Phobius"/>
    </source>
</evidence>
<evidence type="ECO:0000313" key="5">
    <source>
        <dbReference type="Proteomes" id="UP000243459"/>
    </source>
</evidence>
<proteinExistence type="predicted"/>
<keyword evidence="2" id="KW-0812">Transmembrane</keyword>
<dbReference type="SMART" id="SM01083">
    <property type="entry name" value="Cir_N"/>
    <property type="match status" value="1"/>
</dbReference>
<feature type="region of interest" description="Disordered" evidence="1">
    <location>
        <begin position="59"/>
        <end position="78"/>
    </location>
</feature>
<evidence type="ECO:0000313" key="4">
    <source>
        <dbReference type="EMBL" id="ONK55713.1"/>
    </source>
</evidence>
<accession>A0A5P1E183</accession>
<keyword evidence="5" id="KW-1185">Reference proteome</keyword>
<reference evidence="5" key="1">
    <citation type="journal article" date="2017" name="Nat. Commun.">
        <title>The asparagus genome sheds light on the origin and evolution of a young Y chromosome.</title>
        <authorList>
            <person name="Harkess A."/>
            <person name="Zhou J."/>
            <person name="Xu C."/>
            <person name="Bowers J.E."/>
            <person name="Van der Hulst R."/>
            <person name="Ayyampalayam S."/>
            <person name="Mercati F."/>
            <person name="Riccardi P."/>
            <person name="McKain M.R."/>
            <person name="Kakrana A."/>
            <person name="Tang H."/>
            <person name="Ray J."/>
            <person name="Groenendijk J."/>
            <person name="Arikit S."/>
            <person name="Mathioni S.M."/>
            <person name="Nakano M."/>
            <person name="Shan H."/>
            <person name="Telgmann-Rauber A."/>
            <person name="Kanno A."/>
            <person name="Yue Z."/>
            <person name="Chen H."/>
            <person name="Li W."/>
            <person name="Chen Y."/>
            <person name="Xu X."/>
            <person name="Zhang Y."/>
            <person name="Luo S."/>
            <person name="Chen H."/>
            <person name="Gao J."/>
            <person name="Mao Z."/>
            <person name="Pires J.C."/>
            <person name="Luo M."/>
            <person name="Kudrna D."/>
            <person name="Wing R.A."/>
            <person name="Meyers B.C."/>
            <person name="Yi K."/>
            <person name="Kong H."/>
            <person name="Lavrijsen P."/>
            <person name="Sunseri F."/>
            <person name="Falavigna A."/>
            <person name="Ye Y."/>
            <person name="Leebens-Mack J.H."/>
            <person name="Chen G."/>
        </authorList>
    </citation>
    <scope>NUCLEOTIDE SEQUENCE [LARGE SCALE GENOMIC DNA]</scope>
    <source>
        <strain evidence="5">cv. DH0086</strain>
    </source>
</reference>
<feature type="compositionally biased region" description="Polar residues" evidence="1">
    <location>
        <begin position="107"/>
        <end position="119"/>
    </location>
</feature>
<keyword evidence="2" id="KW-1133">Transmembrane helix</keyword>
<organism evidence="4 5">
    <name type="scientific">Asparagus officinalis</name>
    <name type="common">Garden asparagus</name>
    <dbReference type="NCBI Taxonomy" id="4686"/>
    <lineage>
        <taxon>Eukaryota</taxon>
        <taxon>Viridiplantae</taxon>
        <taxon>Streptophyta</taxon>
        <taxon>Embryophyta</taxon>
        <taxon>Tracheophyta</taxon>
        <taxon>Spermatophyta</taxon>
        <taxon>Magnoliopsida</taxon>
        <taxon>Liliopsida</taxon>
        <taxon>Asparagales</taxon>
        <taxon>Asparagaceae</taxon>
        <taxon>Asparagoideae</taxon>
        <taxon>Asparagus</taxon>
    </lineage>
</organism>
<evidence type="ECO:0000259" key="3">
    <source>
        <dbReference type="SMART" id="SM01083"/>
    </source>
</evidence>
<dbReference type="EMBL" id="CM007390">
    <property type="protein sequence ID" value="ONK55713.1"/>
    <property type="molecule type" value="Genomic_DNA"/>
</dbReference>